<name>A0A316W1C6_9BASI</name>
<sequence length="303" mass="33188">MHVKASARLRSRLASWSTRSVHSLRSRSPWLRLRVSAYLQSSETPQAQEAVATAVLPCWALLQREIAACLHEVDQPRGPSSHTIGTWCLVVARSLCECFPGMGLWIGTESCSERAIHDGHIALLQQSSVCVLWQPRRMVPAALISTAGVRGHLRNPDLTLAARVRVVLPSTSAMIGPEQCGLAPDDSSLLAKASSSSSRKSNHFCESPSTTTSCPARRALVHRLRLHQRVMASPALRVSSVWPCPGSRQTFARHFTLSRDTSRFALGGQASKIHLACGYAVLVPHHRTALMPQDGYLQRTGWL</sequence>
<proteinExistence type="predicted"/>
<dbReference type="RefSeq" id="XP_025368625.1">
    <property type="nucleotide sequence ID" value="XM_025510646.1"/>
</dbReference>
<organism evidence="1 2">
    <name type="scientific">Ceraceosorus guamensis</name>
    <dbReference type="NCBI Taxonomy" id="1522189"/>
    <lineage>
        <taxon>Eukaryota</taxon>
        <taxon>Fungi</taxon>
        <taxon>Dikarya</taxon>
        <taxon>Basidiomycota</taxon>
        <taxon>Ustilaginomycotina</taxon>
        <taxon>Exobasidiomycetes</taxon>
        <taxon>Ceraceosorales</taxon>
        <taxon>Ceraceosoraceae</taxon>
        <taxon>Ceraceosorus</taxon>
    </lineage>
</organism>
<evidence type="ECO:0000313" key="2">
    <source>
        <dbReference type="Proteomes" id="UP000245783"/>
    </source>
</evidence>
<dbReference type="EMBL" id="KZ819392">
    <property type="protein sequence ID" value="PWN41465.1"/>
    <property type="molecule type" value="Genomic_DNA"/>
</dbReference>
<dbReference type="InParanoid" id="A0A316W1C6"/>
<evidence type="ECO:0000313" key="1">
    <source>
        <dbReference type="EMBL" id="PWN41465.1"/>
    </source>
</evidence>
<gene>
    <name evidence="1" type="ORF">IE81DRAFT_173150</name>
</gene>
<dbReference type="GeneID" id="37032516"/>
<dbReference type="AlphaFoldDB" id="A0A316W1C6"/>
<reference evidence="1 2" key="1">
    <citation type="journal article" date="2018" name="Mol. Biol. Evol.">
        <title>Broad Genomic Sampling Reveals a Smut Pathogenic Ancestry of the Fungal Clade Ustilaginomycotina.</title>
        <authorList>
            <person name="Kijpornyongpan T."/>
            <person name="Mondo S.J."/>
            <person name="Barry K."/>
            <person name="Sandor L."/>
            <person name="Lee J."/>
            <person name="Lipzen A."/>
            <person name="Pangilinan J."/>
            <person name="LaButti K."/>
            <person name="Hainaut M."/>
            <person name="Henrissat B."/>
            <person name="Grigoriev I.V."/>
            <person name="Spatafora J.W."/>
            <person name="Aime M.C."/>
        </authorList>
    </citation>
    <scope>NUCLEOTIDE SEQUENCE [LARGE SCALE GENOMIC DNA]</scope>
    <source>
        <strain evidence="1 2">MCA 4658</strain>
    </source>
</reference>
<keyword evidence="2" id="KW-1185">Reference proteome</keyword>
<protein>
    <submittedName>
        <fullName evidence="1">Uncharacterized protein</fullName>
    </submittedName>
</protein>
<accession>A0A316W1C6</accession>
<dbReference type="Proteomes" id="UP000245783">
    <property type="component" value="Unassembled WGS sequence"/>
</dbReference>